<reference evidence="3" key="1">
    <citation type="submission" date="2018-08" db="EMBL/GenBank/DDBJ databases">
        <authorList>
            <consortium name="GenomeTrakr network: Whole genome sequencing for foodborne pathogen traceback"/>
        </authorList>
    </citation>
    <scope>NUCLEOTIDE SEQUENCE [LARGE SCALE GENOMIC DNA]</scope>
    <source>
        <strain evidence="3">FMA0132</strain>
    </source>
</reference>
<evidence type="ECO:0000256" key="1">
    <source>
        <dbReference type="SAM" id="SignalP"/>
    </source>
</evidence>
<feature type="signal peptide" evidence="1">
    <location>
        <begin position="1"/>
        <end position="23"/>
    </location>
</feature>
<dbReference type="Pfam" id="PF00419">
    <property type="entry name" value="Fimbrial"/>
    <property type="match status" value="1"/>
</dbReference>
<dbReference type="PANTHER" id="PTHR33420">
    <property type="entry name" value="FIMBRIAL SUBUNIT ELFA-RELATED"/>
    <property type="match status" value="1"/>
</dbReference>
<sequence length="204" mass="21382">MRNKIALAVTAACAMLYGASAFAVDTPPTTGPFGTGTVTFTGTITNAPCDIQTGDENLSVNFGQVSYRALKAADAVDNNNAKQFTIHLQNCEFDPDTSTNSGTTNPVGQMSKVQIAFSGVPAAGSKKAFISTTNTNLGVQLLGLDGQPITPSNTPDFSSTNPTQQLQPYQNTFTYTAKLMNVGAENSVTAGAFSIPVSYTLKYQ</sequence>
<comment type="caution">
    <text evidence="3">The sequence shown here is derived from an EMBL/GenBank/DDBJ whole genome shotgun (WGS) entry which is preliminary data.</text>
</comment>
<feature type="chain" id="PRO_5025693532" evidence="1">
    <location>
        <begin position="24"/>
        <end position="204"/>
    </location>
</feature>
<dbReference type="Gene3D" id="2.60.40.1090">
    <property type="entry name" value="Fimbrial-type adhesion domain"/>
    <property type="match status" value="1"/>
</dbReference>
<accession>A0A6C8Y3L8</accession>
<evidence type="ECO:0000259" key="2">
    <source>
        <dbReference type="Pfam" id="PF00419"/>
    </source>
</evidence>
<dbReference type="SUPFAM" id="SSF49401">
    <property type="entry name" value="Bacterial adhesins"/>
    <property type="match status" value="1"/>
</dbReference>
<dbReference type="GO" id="GO:0009289">
    <property type="term" value="C:pilus"/>
    <property type="evidence" value="ECO:0007669"/>
    <property type="project" value="InterPro"/>
</dbReference>
<dbReference type="Proteomes" id="UP000885362">
    <property type="component" value="Unassembled WGS sequence"/>
</dbReference>
<proteinExistence type="predicted"/>
<dbReference type="AlphaFoldDB" id="A0A6C8Y3L8"/>
<organism evidence="3">
    <name type="scientific">Salmonella diarizonae</name>
    <dbReference type="NCBI Taxonomy" id="59204"/>
    <lineage>
        <taxon>Bacteria</taxon>
        <taxon>Pseudomonadati</taxon>
        <taxon>Pseudomonadota</taxon>
        <taxon>Gammaproteobacteria</taxon>
        <taxon>Enterobacterales</taxon>
        <taxon>Enterobacteriaceae</taxon>
        <taxon>Salmonella</taxon>
    </lineage>
</organism>
<dbReference type="InterPro" id="IPR008966">
    <property type="entry name" value="Adhesion_dom_sf"/>
</dbReference>
<name>A0A6C8Y3L8_SALDZ</name>
<gene>
    <name evidence="3" type="ORF">EL06_23255</name>
</gene>
<evidence type="ECO:0000313" key="3">
    <source>
        <dbReference type="EMBL" id="MIE72244.1"/>
    </source>
</evidence>
<protein>
    <submittedName>
        <fullName evidence="3">Fimbrial protein StdA</fullName>
    </submittedName>
</protein>
<dbReference type="PANTHER" id="PTHR33420:SF11">
    <property type="entry name" value="FIMBRIAL-LIKE PROTEIN"/>
    <property type="match status" value="1"/>
</dbReference>
<dbReference type="InterPro" id="IPR036937">
    <property type="entry name" value="Adhesion_dom_fimbrial_sf"/>
</dbReference>
<dbReference type="InterPro" id="IPR000259">
    <property type="entry name" value="Adhesion_dom_fimbrial"/>
</dbReference>
<keyword evidence="1" id="KW-0732">Signal</keyword>
<feature type="domain" description="Fimbrial-type adhesion" evidence="2">
    <location>
        <begin position="39"/>
        <end position="204"/>
    </location>
</feature>
<dbReference type="EMBL" id="RSHK01000031">
    <property type="protein sequence ID" value="MIE72244.1"/>
    <property type="molecule type" value="Genomic_DNA"/>
</dbReference>
<dbReference type="InterPro" id="IPR050263">
    <property type="entry name" value="Bact_Fimbrial_Adh_Pro"/>
</dbReference>
<dbReference type="GO" id="GO:0043709">
    <property type="term" value="P:cell adhesion involved in single-species biofilm formation"/>
    <property type="evidence" value="ECO:0007669"/>
    <property type="project" value="TreeGrafter"/>
</dbReference>